<evidence type="ECO:0000256" key="1">
    <source>
        <dbReference type="SAM" id="MobiDB-lite"/>
    </source>
</evidence>
<feature type="compositionally biased region" description="Basic and acidic residues" evidence="1">
    <location>
        <begin position="1"/>
        <end position="19"/>
    </location>
</feature>
<evidence type="ECO:0000313" key="2">
    <source>
        <dbReference type="EMBL" id="HIW00618.1"/>
    </source>
</evidence>
<dbReference type="EMBL" id="DXHV01000055">
    <property type="protein sequence ID" value="HIW00618.1"/>
    <property type="molecule type" value="Genomic_DNA"/>
</dbReference>
<feature type="compositionally biased region" description="Basic and acidic residues" evidence="1">
    <location>
        <begin position="30"/>
        <end position="71"/>
    </location>
</feature>
<accession>A0A9D1TPF1</accession>
<protein>
    <submittedName>
        <fullName evidence="2">Type 4b pilus protein PilO2</fullName>
    </submittedName>
</protein>
<feature type="compositionally biased region" description="Low complexity" evidence="1">
    <location>
        <begin position="72"/>
        <end position="81"/>
    </location>
</feature>
<comment type="caution">
    <text evidence="2">The sequence shown here is derived from an EMBL/GenBank/DDBJ whole genome shotgun (WGS) entry which is preliminary data.</text>
</comment>
<gene>
    <name evidence="2" type="primary">pilO2</name>
    <name evidence="2" type="ORF">H9894_05440</name>
</gene>
<organism evidence="2 3">
    <name type="scientific">Candidatus Desulfovibrio intestinipullorum</name>
    <dbReference type="NCBI Taxonomy" id="2838536"/>
    <lineage>
        <taxon>Bacteria</taxon>
        <taxon>Pseudomonadati</taxon>
        <taxon>Thermodesulfobacteriota</taxon>
        <taxon>Desulfovibrionia</taxon>
        <taxon>Desulfovibrionales</taxon>
        <taxon>Desulfovibrionaceae</taxon>
        <taxon>Desulfovibrio</taxon>
    </lineage>
</organism>
<evidence type="ECO:0000313" key="3">
    <source>
        <dbReference type="Proteomes" id="UP000886752"/>
    </source>
</evidence>
<reference evidence="2" key="1">
    <citation type="journal article" date="2021" name="PeerJ">
        <title>Extensive microbial diversity within the chicken gut microbiome revealed by metagenomics and culture.</title>
        <authorList>
            <person name="Gilroy R."/>
            <person name="Ravi A."/>
            <person name="Getino M."/>
            <person name="Pursley I."/>
            <person name="Horton D.L."/>
            <person name="Alikhan N.F."/>
            <person name="Baker D."/>
            <person name="Gharbi K."/>
            <person name="Hall N."/>
            <person name="Watson M."/>
            <person name="Adriaenssens E.M."/>
            <person name="Foster-Nyarko E."/>
            <person name="Jarju S."/>
            <person name="Secka A."/>
            <person name="Antonio M."/>
            <person name="Oren A."/>
            <person name="Chaudhuri R.R."/>
            <person name="La Ragione R."/>
            <person name="Hildebrand F."/>
            <person name="Pallen M.J."/>
        </authorList>
    </citation>
    <scope>NUCLEOTIDE SEQUENCE</scope>
    <source>
        <strain evidence="2">ChiHecec2B26-446</strain>
    </source>
</reference>
<name>A0A9D1TPF1_9BACT</name>
<feature type="region of interest" description="Disordered" evidence="1">
    <location>
        <begin position="1"/>
        <end position="86"/>
    </location>
</feature>
<dbReference type="Proteomes" id="UP000886752">
    <property type="component" value="Unassembled WGS sequence"/>
</dbReference>
<proteinExistence type="predicted"/>
<reference evidence="2" key="2">
    <citation type="submission" date="2021-04" db="EMBL/GenBank/DDBJ databases">
        <authorList>
            <person name="Gilroy R."/>
        </authorList>
    </citation>
    <scope>NUCLEOTIDE SEQUENCE</scope>
    <source>
        <strain evidence="2">ChiHecec2B26-446</strain>
    </source>
</reference>
<dbReference type="AlphaFoldDB" id="A0A9D1TPF1"/>
<sequence length="531" mass="57995">MCEPLSRERDADHETEYETRSSLYAAPGTKGHEGKGHEGRQPAGPEESRLSPEERQQEERSRRVLSREALSREAPAQAQIPRARRVPARQPLARVRVQGRDLLLHLVWQAGTDEDGDLDALLDETGTGAGAGRAAQAARARASGIPCNRLVSSRGRFGMLHLSALPSRPLRPLSLAALLARVQPTGLAVLALRDADTRCLHYWVWAARRGCLSARADRSFASQDEALAFASSLQESLGLDEALVCSEQESLALVADMLDSADREVLRSCQPVPLEPLSLSRILAMGTGLVLALGLLLGGSTLWEWWQNREAFHLRSQSRSELVRQKREVLAHPEQHFVAAWAKAPAAADLVRGVLPAMLDFPMAGNGWALVELTGRHTSSGAQSGALLDARWHALPQASLLHPPAGAVLERKNPEYAQQSLPLSVPLPLNATPLSRLPDRDELQQQLSELSRRFGLRLRLAFKKVETLTIGEETIAAPWINGTLTLDHLADYMVSDWPALASALDLPGVSLTAIAWDGRSWTCTGQVSVRR</sequence>